<dbReference type="GO" id="GO:0005789">
    <property type="term" value="C:endoplasmic reticulum membrane"/>
    <property type="evidence" value="ECO:0007669"/>
    <property type="project" value="TreeGrafter"/>
</dbReference>
<dbReference type="AlphaFoldDB" id="A0A8S1D798"/>
<proteinExistence type="inferred from homology"/>
<evidence type="ECO:0000256" key="2">
    <source>
        <dbReference type="ARBA" id="ARBA00022692"/>
    </source>
</evidence>
<dbReference type="Proteomes" id="UP000494165">
    <property type="component" value="Unassembled WGS sequence"/>
</dbReference>
<evidence type="ECO:0000313" key="10">
    <source>
        <dbReference type="Proteomes" id="UP000494165"/>
    </source>
</evidence>
<evidence type="ECO:0000256" key="5">
    <source>
        <dbReference type="ARBA" id="ARBA00023186"/>
    </source>
</evidence>
<dbReference type="InterPro" id="IPR044632">
    <property type="entry name" value="DNAJC25-like"/>
</dbReference>
<dbReference type="PROSITE" id="PS00636">
    <property type="entry name" value="DNAJ_1"/>
    <property type="match status" value="1"/>
</dbReference>
<dbReference type="PRINTS" id="PR00625">
    <property type="entry name" value="JDOMAIN"/>
</dbReference>
<evidence type="ECO:0000313" key="9">
    <source>
        <dbReference type="EMBL" id="CAB3375741.1"/>
    </source>
</evidence>
<comment type="similarity">
    <text evidence="6">Belongs to the DNAJC25 family.</text>
</comment>
<name>A0A8S1D798_9INSE</name>
<sequence length="328" mass="38442">MCLQHVVVHCCDESDGRMAGMRHVFALMILVLAAIDGASAMVEGLYCGKENCYDVLGITRDSTKSEVSKAYRQLARKYHPDMHKAQEAKAAAEIKFKEVATAYEILKDSESRADYDYMLDHPEEYYSHYYRYYRRRMAPKVDVRLVIAVTITVVSAIQYFSAHQRYESAIKYFMTVPKYRHKAIDIATKEGLFNTDKKSIRKMSKAQIKEEEEAVIRSVLESNMDIRGGYAKPGVMDILWVQLIILPYTIWKYGKWKNMKMGENQYEALEDSEKTQHLKRELWIRSKFLDWQKEKEEEMKAQLAESAKYKAYRRYMKNHGVGRMTFED</sequence>
<dbReference type="InterPro" id="IPR001623">
    <property type="entry name" value="DnaJ_domain"/>
</dbReference>
<keyword evidence="2 7" id="KW-0812">Transmembrane</keyword>
<keyword evidence="3 7" id="KW-1133">Transmembrane helix</keyword>
<keyword evidence="5" id="KW-0143">Chaperone</keyword>
<evidence type="ECO:0000259" key="8">
    <source>
        <dbReference type="PROSITE" id="PS50076"/>
    </source>
</evidence>
<dbReference type="OrthoDB" id="270167at2759"/>
<keyword evidence="10" id="KW-1185">Reference proteome</keyword>
<comment type="subcellular location">
    <subcellularLocation>
        <location evidence="1">Membrane</location>
        <topology evidence="1">Multi-pass membrane protein</topology>
    </subcellularLocation>
</comment>
<dbReference type="SMART" id="SM00271">
    <property type="entry name" value="DnaJ"/>
    <property type="match status" value="1"/>
</dbReference>
<dbReference type="SUPFAM" id="SSF46565">
    <property type="entry name" value="Chaperone J-domain"/>
    <property type="match status" value="1"/>
</dbReference>
<evidence type="ECO:0000256" key="3">
    <source>
        <dbReference type="ARBA" id="ARBA00022989"/>
    </source>
</evidence>
<comment type="caution">
    <text evidence="9">The sequence shown here is derived from an EMBL/GenBank/DDBJ whole genome shotgun (WGS) entry which is preliminary data.</text>
</comment>
<dbReference type="PANTHER" id="PTHR44176:SF1">
    <property type="entry name" value="DNAJ HOMOLOG SUBFAMILY C MEMBER 25"/>
    <property type="match status" value="1"/>
</dbReference>
<dbReference type="Pfam" id="PF00226">
    <property type="entry name" value="DnaJ"/>
    <property type="match status" value="1"/>
</dbReference>
<dbReference type="CDD" id="cd06257">
    <property type="entry name" value="DnaJ"/>
    <property type="match status" value="1"/>
</dbReference>
<dbReference type="GO" id="GO:0006457">
    <property type="term" value="P:protein folding"/>
    <property type="evidence" value="ECO:0007669"/>
    <property type="project" value="InterPro"/>
</dbReference>
<dbReference type="EMBL" id="CADEPI010000117">
    <property type="protein sequence ID" value="CAB3375741.1"/>
    <property type="molecule type" value="Genomic_DNA"/>
</dbReference>
<dbReference type="PANTHER" id="PTHR44176">
    <property type="entry name" value="DNAJ HOMOLOG SUBFAMILY C MEMBER 25"/>
    <property type="match status" value="1"/>
</dbReference>
<organism evidence="9 10">
    <name type="scientific">Cloeon dipterum</name>
    <dbReference type="NCBI Taxonomy" id="197152"/>
    <lineage>
        <taxon>Eukaryota</taxon>
        <taxon>Metazoa</taxon>
        <taxon>Ecdysozoa</taxon>
        <taxon>Arthropoda</taxon>
        <taxon>Hexapoda</taxon>
        <taxon>Insecta</taxon>
        <taxon>Pterygota</taxon>
        <taxon>Palaeoptera</taxon>
        <taxon>Ephemeroptera</taxon>
        <taxon>Pisciforma</taxon>
        <taxon>Baetidae</taxon>
        <taxon>Cloeon</taxon>
    </lineage>
</organism>
<dbReference type="InterPro" id="IPR036869">
    <property type="entry name" value="J_dom_sf"/>
</dbReference>
<feature type="transmembrane region" description="Helical" evidence="7">
    <location>
        <begin position="230"/>
        <end position="251"/>
    </location>
</feature>
<evidence type="ECO:0000256" key="4">
    <source>
        <dbReference type="ARBA" id="ARBA00023136"/>
    </source>
</evidence>
<dbReference type="InterPro" id="IPR018253">
    <property type="entry name" value="DnaJ_domain_CS"/>
</dbReference>
<feature type="domain" description="J" evidence="8">
    <location>
        <begin position="51"/>
        <end position="119"/>
    </location>
</feature>
<gene>
    <name evidence="9" type="ORF">CLODIP_2_CD14911</name>
</gene>
<dbReference type="PROSITE" id="PS50076">
    <property type="entry name" value="DNAJ_2"/>
    <property type="match status" value="1"/>
</dbReference>
<dbReference type="FunFam" id="1.10.287.110:FF:000036">
    <property type="entry name" value="dnaJ homolog subfamily C member 25"/>
    <property type="match status" value="1"/>
</dbReference>
<dbReference type="Gene3D" id="1.10.287.110">
    <property type="entry name" value="DnaJ domain"/>
    <property type="match status" value="1"/>
</dbReference>
<keyword evidence="4 7" id="KW-0472">Membrane</keyword>
<evidence type="ECO:0000256" key="1">
    <source>
        <dbReference type="ARBA" id="ARBA00004141"/>
    </source>
</evidence>
<protein>
    <recommendedName>
        <fullName evidence="8">J domain-containing protein</fullName>
    </recommendedName>
</protein>
<feature type="transmembrane region" description="Helical" evidence="7">
    <location>
        <begin position="24"/>
        <end position="46"/>
    </location>
</feature>
<accession>A0A8S1D798</accession>
<evidence type="ECO:0000256" key="7">
    <source>
        <dbReference type="SAM" id="Phobius"/>
    </source>
</evidence>
<feature type="transmembrane region" description="Helical" evidence="7">
    <location>
        <begin position="141"/>
        <end position="160"/>
    </location>
</feature>
<evidence type="ECO:0000256" key="6">
    <source>
        <dbReference type="ARBA" id="ARBA00024193"/>
    </source>
</evidence>
<reference evidence="9 10" key="1">
    <citation type="submission" date="2020-04" db="EMBL/GenBank/DDBJ databases">
        <authorList>
            <person name="Alioto T."/>
            <person name="Alioto T."/>
            <person name="Gomez Garrido J."/>
        </authorList>
    </citation>
    <scope>NUCLEOTIDE SEQUENCE [LARGE SCALE GENOMIC DNA]</scope>
</reference>